<name>A0A0E9PWI7_ANGAN</name>
<protein>
    <submittedName>
        <fullName evidence="1">Uncharacterized protein</fullName>
    </submittedName>
</protein>
<sequence>MCCGMYLRTLRCLGLWRTGGPRCHLPLRTVSERTRCEHFFQV</sequence>
<dbReference type="EMBL" id="GBXM01099728">
    <property type="protein sequence ID" value="JAH08849.1"/>
    <property type="molecule type" value="Transcribed_RNA"/>
</dbReference>
<evidence type="ECO:0000313" key="1">
    <source>
        <dbReference type="EMBL" id="JAH08849.1"/>
    </source>
</evidence>
<reference evidence="1" key="2">
    <citation type="journal article" date="2015" name="Fish Shellfish Immunol.">
        <title>Early steps in the European eel (Anguilla anguilla)-Vibrio vulnificus interaction in the gills: Role of the RtxA13 toxin.</title>
        <authorList>
            <person name="Callol A."/>
            <person name="Pajuelo D."/>
            <person name="Ebbesson L."/>
            <person name="Teles M."/>
            <person name="MacKenzie S."/>
            <person name="Amaro C."/>
        </authorList>
    </citation>
    <scope>NUCLEOTIDE SEQUENCE</scope>
</reference>
<proteinExistence type="predicted"/>
<accession>A0A0E9PWI7</accession>
<dbReference type="AlphaFoldDB" id="A0A0E9PWI7"/>
<organism evidence="1">
    <name type="scientific">Anguilla anguilla</name>
    <name type="common">European freshwater eel</name>
    <name type="synonym">Muraena anguilla</name>
    <dbReference type="NCBI Taxonomy" id="7936"/>
    <lineage>
        <taxon>Eukaryota</taxon>
        <taxon>Metazoa</taxon>
        <taxon>Chordata</taxon>
        <taxon>Craniata</taxon>
        <taxon>Vertebrata</taxon>
        <taxon>Euteleostomi</taxon>
        <taxon>Actinopterygii</taxon>
        <taxon>Neopterygii</taxon>
        <taxon>Teleostei</taxon>
        <taxon>Anguilliformes</taxon>
        <taxon>Anguillidae</taxon>
        <taxon>Anguilla</taxon>
    </lineage>
</organism>
<reference evidence="1" key="1">
    <citation type="submission" date="2014-11" db="EMBL/GenBank/DDBJ databases">
        <authorList>
            <person name="Amaro Gonzalez C."/>
        </authorList>
    </citation>
    <scope>NUCLEOTIDE SEQUENCE</scope>
</reference>